<gene>
    <name evidence="1" type="ORF">HRV97_05775</name>
</gene>
<name>A0ABX2JNI2_9SPHN</name>
<dbReference type="InterPro" id="IPR004027">
    <property type="entry name" value="SEC_C_motif"/>
</dbReference>
<organism evidence="1 2">
    <name type="scientific">Sphingomonas hominis</name>
    <dbReference type="NCBI Taxonomy" id="2741495"/>
    <lineage>
        <taxon>Bacteria</taxon>
        <taxon>Pseudomonadati</taxon>
        <taxon>Pseudomonadota</taxon>
        <taxon>Alphaproteobacteria</taxon>
        <taxon>Sphingomonadales</taxon>
        <taxon>Sphingomonadaceae</taxon>
        <taxon>Sphingomonas</taxon>
    </lineage>
</organism>
<accession>A0ABX2JNI2</accession>
<reference evidence="1 2" key="1">
    <citation type="submission" date="2020-06" db="EMBL/GenBank/DDBJ databases">
        <title>Sphingomonas hominis sp. nov., a member of the Sphingomonas, isolated from the hair of a 22-year-old girl.</title>
        <authorList>
            <person name="Zhang D.-F."/>
            <person name="Cui X.-W."/>
        </authorList>
    </citation>
    <scope>NUCLEOTIDE SEQUENCE [LARGE SCALE GENOMIC DNA]</scope>
    <source>
        <strain evidence="1 2">HHU CXW</strain>
    </source>
</reference>
<dbReference type="RefSeq" id="WP_174192950.1">
    <property type="nucleotide sequence ID" value="NZ_JABULH010000002.1"/>
</dbReference>
<proteinExistence type="predicted"/>
<keyword evidence="2" id="KW-1185">Reference proteome</keyword>
<dbReference type="EMBL" id="JABULH010000002">
    <property type="protein sequence ID" value="NTS64662.1"/>
    <property type="molecule type" value="Genomic_DNA"/>
</dbReference>
<sequence>MRQGHVDLAPLAPLANEVRDAVSPNVDVIAAPRVRAMPQTTACMNVAAIVADEGGAARYGWMALLWPDRFVELVFHAFWERDGEYRDVTAAPHPGCGASTTLIPEPRFTPPADIRLTAVAPSFMPLSPAAIDEQYFAVSMRFAGVQERLFALVEEGRAALVGDGFDGRVGVHAHDDDARTSIARLAAEQATIQEAKARLLRAMRRGRTDRVVPAPADACWCGSGAAFAGCCGA</sequence>
<evidence type="ECO:0000313" key="1">
    <source>
        <dbReference type="EMBL" id="NTS64662.1"/>
    </source>
</evidence>
<dbReference type="Proteomes" id="UP000621447">
    <property type="component" value="Unassembled WGS sequence"/>
</dbReference>
<protein>
    <submittedName>
        <fullName evidence="1">SEC-C domain-containing protein</fullName>
    </submittedName>
</protein>
<comment type="caution">
    <text evidence="1">The sequence shown here is derived from an EMBL/GenBank/DDBJ whole genome shotgun (WGS) entry which is preliminary data.</text>
</comment>
<dbReference type="Pfam" id="PF02810">
    <property type="entry name" value="SEC-C"/>
    <property type="match status" value="1"/>
</dbReference>
<evidence type="ECO:0000313" key="2">
    <source>
        <dbReference type="Proteomes" id="UP000621447"/>
    </source>
</evidence>